<evidence type="ECO:0000313" key="9">
    <source>
        <dbReference type="Proteomes" id="UP000663881"/>
    </source>
</evidence>
<evidence type="ECO:0000256" key="4">
    <source>
        <dbReference type="ARBA" id="ARBA00022847"/>
    </source>
</evidence>
<feature type="transmembrane region" description="Helical" evidence="7">
    <location>
        <begin position="6"/>
        <end position="27"/>
    </location>
</feature>
<dbReference type="InterPro" id="IPR004710">
    <property type="entry name" value="Bilac:Na_transpt"/>
</dbReference>
<evidence type="ECO:0000256" key="6">
    <source>
        <dbReference type="ARBA" id="ARBA00023136"/>
    </source>
</evidence>
<evidence type="ECO:0000256" key="7">
    <source>
        <dbReference type="SAM" id="Phobius"/>
    </source>
</evidence>
<feature type="non-terminal residue" evidence="8">
    <location>
        <position position="150"/>
    </location>
</feature>
<organism evidence="8 9">
    <name type="scientific">Adineta steineri</name>
    <dbReference type="NCBI Taxonomy" id="433720"/>
    <lineage>
        <taxon>Eukaryota</taxon>
        <taxon>Metazoa</taxon>
        <taxon>Spiralia</taxon>
        <taxon>Gnathifera</taxon>
        <taxon>Rotifera</taxon>
        <taxon>Eurotatoria</taxon>
        <taxon>Bdelloidea</taxon>
        <taxon>Adinetida</taxon>
        <taxon>Adinetidae</taxon>
        <taxon>Adineta</taxon>
    </lineage>
</organism>
<accession>A0A820L8B4</accession>
<evidence type="ECO:0000256" key="2">
    <source>
        <dbReference type="ARBA" id="ARBA00006528"/>
    </source>
</evidence>
<reference evidence="8" key="1">
    <citation type="submission" date="2021-02" db="EMBL/GenBank/DDBJ databases">
        <authorList>
            <person name="Nowell W R."/>
        </authorList>
    </citation>
    <scope>NUCLEOTIDE SEQUENCE</scope>
</reference>
<protein>
    <submittedName>
        <fullName evidence="8">Uncharacterized protein</fullName>
    </submittedName>
</protein>
<dbReference type="EMBL" id="CAJOAY010022176">
    <property type="protein sequence ID" value="CAF4354822.1"/>
    <property type="molecule type" value="Genomic_DNA"/>
</dbReference>
<feature type="transmembrane region" description="Helical" evidence="7">
    <location>
        <begin position="39"/>
        <end position="61"/>
    </location>
</feature>
<dbReference type="Pfam" id="PF01758">
    <property type="entry name" value="SBF"/>
    <property type="match status" value="1"/>
</dbReference>
<evidence type="ECO:0000256" key="5">
    <source>
        <dbReference type="ARBA" id="ARBA00022989"/>
    </source>
</evidence>
<dbReference type="GO" id="GO:0016020">
    <property type="term" value="C:membrane"/>
    <property type="evidence" value="ECO:0007669"/>
    <property type="project" value="UniProtKB-SubCell"/>
</dbReference>
<gene>
    <name evidence="8" type="ORF">OKA104_LOCUS49004</name>
</gene>
<dbReference type="PANTHER" id="PTHR10361">
    <property type="entry name" value="SODIUM-BILE ACID COTRANSPORTER"/>
    <property type="match status" value="1"/>
</dbReference>
<keyword evidence="5 7" id="KW-1133">Transmembrane helix</keyword>
<comment type="caution">
    <text evidence="8">The sequence shown here is derived from an EMBL/GenBank/DDBJ whole genome shotgun (WGS) entry which is preliminary data.</text>
</comment>
<comment type="similarity">
    <text evidence="2">Belongs to the bile acid:sodium symporter (BASS) (TC 2.A.28) family.</text>
</comment>
<dbReference type="Gene3D" id="1.20.1530.20">
    <property type="match status" value="1"/>
</dbReference>
<comment type="subcellular location">
    <subcellularLocation>
        <location evidence="1">Membrane</location>
        <topology evidence="1">Multi-pass membrane protein</topology>
    </subcellularLocation>
</comment>
<dbReference type="AlphaFoldDB" id="A0A820L8B4"/>
<name>A0A820L8B4_9BILA</name>
<keyword evidence="6 7" id="KW-0472">Membrane</keyword>
<keyword evidence="4" id="KW-0813">Transport</keyword>
<keyword evidence="4" id="KW-0769">Symport</keyword>
<feature type="non-terminal residue" evidence="8">
    <location>
        <position position="1"/>
    </location>
</feature>
<dbReference type="PANTHER" id="PTHR10361:SF28">
    <property type="entry name" value="P3 PROTEIN-RELATED"/>
    <property type="match status" value="1"/>
</dbReference>
<evidence type="ECO:0000313" key="8">
    <source>
        <dbReference type="EMBL" id="CAF4354822.1"/>
    </source>
</evidence>
<dbReference type="InterPro" id="IPR038770">
    <property type="entry name" value="Na+/solute_symporter_sf"/>
</dbReference>
<keyword evidence="3 7" id="KW-0812">Transmembrane</keyword>
<evidence type="ECO:0000256" key="3">
    <source>
        <dbReference type="ARBA" id="ARBA00022692"/>
    </source>
</evidence>
<sequence length="150" mass="16112">LTILDIIFTVIVIILVCIGTFLIGCRLDTQNLYANIRRPVPILIGLSSQFLCLPLLAFGLAKLAKLDSSTAIGLISTGSAPGGGASNMYTAMYGGDVDLSASMTFSSTILAFGTFPLWILLLGREFIDTHNVHFPWENMFATLICLIVPA</sequence>
<evidence type="ECO:0000256" key="1">
    <source>
        <dbReference type="ARBA" id="ARBA00004141"/>
    </source>
</evidence>
<dbReference type="InterPro" id="IPR002657">
    <property type="entry name" value="BilAc:Na_symport/Acr3"/>
</dbReference>
<feature type="transmembrane region" description="Helical" evidence="7">
    <location>
        <begin position="99"/>
        <end position="121"/>
    </location>
</feature>
<dbReference type="Proteomes" id="UP000663881">
    <property type="component" value="Unassembled WGS sequence"/>
</dbReference>
<proteinExistence type="inferred from homology"/>
<dbReference type="GO" id="GO:0015293">
    <property type="term" value="F:symporter activity"/>
    <property type="evidence" value="ECO:0007669"/>
    <property type="project" value="UniProtKB-KW"/>
</dbReference>